<comment type="caution">
    <text evidence="3">The sequence shown here is derived from an EMBL/GenBank/DDBJ whole genome shotgun (WGS) entry which is preliminary data.</text>
</comment>
<evidence type="ECO:0000259" key="2">
    <source>
        <dbReference type="Pfam" id="PF05175"/>
    </source>
</evidence>
<reference evidence="3 4" key="1">
    <citation type="submission" date="2024-10" db="EMBL/GenBank/DDBJ databases">
        <title>Updated reference genomes for cyclostephanoid diatoms.</title>
        <authorList>
            <person name="Roberts W.R."/>
            <person name="Alverson A.J."/>
        </authorList>
    </citation>
    <scope>NUCLEOTIDE SEQUENCE [LARGE SCALE GENOMIC DNA]</scope>
    <source>
        <strain evidence="3 4">AJA232-27</strain>
    </source>
</reference>
<gene>
    <name evidence="3" type="ORF">ACHAWU_004554</name>
</gene>
<dbReference type="InterPro" id="IPR029063">
    <property type="entry name" value="SAM-dependent_MTases_sf"/>
</dbReference>
<dbReference type="EMBL" id="JALLBG020000078">
    <property type="protein sequence ID" value="KAL3767056.1"/>
    <property type="molecule type" value="Genomic_DNA"/>
</dbReference>
<protein>
    <recommendedName>
        <fullName evidence="2">Methyltransferase small domain-containing protein</fullName>
    </recommendedName>
</protein>
<dbReference type="Proteomes" id="UP001530293">
    <property type="component" value="Unassembled WGS sequence"/>
</dbReference>
<accession>A0ABD3MSX8</accession>
<dbReference type="PROSITE" id="PS00092">
    <property type="entry name" value="N6_MTASE"/>
    <property type="match status" value="1"/>
</dbReference>
<dbReference type="PANTHER" id="PTHR18895:SF74">
    <property type="entry name" value="MTRF1L RELEASE FACTOR GLUTAMINE METHYLTRANSFERASE"/>
    <property type="match status" value="1"/>
</dbReference>
<evidence type="ECO:0000313" key="3">
    <source>
        <dbReference type="EMBL" id="KAL3767056.1"/>
    </source>
</evidence>
<feature type="region of interest" description="Disordered" evidence="1">
    <location>
        <begin position="150"/>
        <end position="170"/>
    </location>
</feature>
<proteinExistence type="predicted"/>
<dbReference type="PANTHER" id="PTHR18895">
    <property type="entry name" value="HEMK METHYLTRANSFERASE"/>
    <property type="match status" value="1"/>
</dbReference>
<organism evidence="3 4">
    <name type="scientific">Discostella pseudostelligera</name>
    <dbReference type="NCBI Taxonomy" id="259834"/>
    <lineage>
        <taxon>Eukaryota</taxon>
        <taxon>Sar</taxon>
        <taxon>Stramenopiles</taxon>
        <taxon>Ochrophyta</taxon>
        <taxon>Bacillariophyta</taxon>
        <taxon>Coscinodiscophyceae</taxon>
        <taxon>Thalassiosirophycidae</taxon>
        <taxon>Stephanodiscales</taxon>
        <taxon>Stephanodiscaceae</taxon>
        <taxon>Discostella</taxon>
    </lineage>
</organism>
<dbReference type="InterPro" id="IPR002052">
    <property type="entry name" value="DNA_methylase_N6_adenine_CS"/>
</dbReference>
<dbReference type="AlphaFoldDB" id="A0ABD3MSX8"/>
<dbReference type="Gene3D" id="3.40.50.150">
    <property type="entry name" value="Vaccinia Virus protein VP39"/>
    <property type="match status" value="1"/>
</dbReference>
<feature type="domain" description="Methyltransferase small" evidence="2">
    <location>
        <begin position="343"/>
        <end position="435"/>
    </location>
</feature>
<dbReference type="CDD" id="cd02440">
    <property type="entry name" value="AdoMet_MTases"/>
    <property type="match status" value="1"/>
</dbReference>
<evidence type="ECO:0000313" key="4">
    <source>
        <dbReference type="Proteomes" id="UP001530293"/>
    </source>
</evidence>
<keyword evidence="4" id="KW-1185">Reference proteome</keyword>
<feature type="compositionally biased region" description="Polar residues" evidence="1">
    <location>
        <begin position="150"/>
        <end position="161"/>
    </location>
</feature>
<sequence length="550" mass="62575">MILRQVKNAVGGFIISSRTASTSSCPIRQRHRYHHCSLQYYFHTQVVHWTKSDTDEGDSSSGNNEECVAGRQISFTPFLGETSPSSSSHTHNNDNDSVPTIVEALTVNDTTRSSTAFQLLRRGYRLIYTGGDYHNARQLLRAVKHKISQTPSVSASSLHSPTRTRKKNRTITRNENVKDNNEDVISIAQRQWIEMKHLQRTQSEITRRLLIKISLEVLLHDNNAIVSCGIVGLKRSPIHSRDVLQYAFLNEDMETMKKMMSTTGSIGDDGTSSSFFLSLTEFIGMIGGYEWHRKGVYIHAIQEYIYPHYGVFPPTRQDYLPLLNNIVVASGDDDGKIKIMHRRTTLLEVGIGSGILSIILLKQGKVDQVTGTDINPYAIACVRDNMHRLGLESRVHLLHTDLFPPIPPHSASTNNTVDEMRYDAVLFNPPWLPGDAPTYLDQAVYDPNQFVLRRFVYEVQHYVKKEDGCIYILLSNLGMLLGLFSEQDLHAMFDEGNLELVEVYHHHSRTKSDQLRKRNEQQKQHECDAIASARAREVISLYKLRVKRSR</sequence>
<dbReference type="GO" id="GO:0008757">
    <property type="term" value="F:S-adenosylmethionine-dependent methyltransferase activity"/>
    <property type="evidence" value="ECO:0007669"/>
    <property type="project" value="UniProtKB-ARBA"/>
</dbReference>
<dbReference type="SUPFAM" id="SSF53335">
    <property type="entry name" value="S-adenosyl-L-methionine-dependent methyltransferases"/>
    <property type="match status" value="1"/>
</dbReference>
<dbReference type="InterPro" id="IPR050320">
    <property type="entry name" value="N5-glutamine_MTase"/>
</dbReference>
<dbReference type="InterPro" id="IPR007848">
    <property type="entry name" value="Small_mtfrase_dom"/>
</dbReference>
<name>A0ABD3MSX8_9STRA</name>
<dbReference type="Pfam" id="PF05175">
    <property type="entry name" value="MTS"/>
    <property type="match status" value="1"/>
</dbReference>
<evidence type="ECO:0000256" key="1">
    <source>
        <dbReference type="SAM" id="MobiDB-lite"/>
    </source>
</evidence>